<evidence type="ECO:0000256" key="1">
    <source>
        <dbReference type="SAM" id="Phobius"/>
    </source>
</evidence>
<sequence>MAAIAVHIRAHKSCLNSPCAFIFMEVAVAHFLLTFGSTDKNQEIGPGKGPRARYQNTAATPLQNKNAESEDSRGYAKVSQWFSSLVTLLFRFSPPLLTILLLFLPVLEEAA</sequence>
<accession>A0A4U5P5J1</accession>
<keyword evidence="1" id="KW-1133">Transmembrane helix</keyword>
<proteinExistence type="predicted"/>
<organism evidence="2">
    <name type="scientific">Populus alba</name>
    <name type="common">White poplar</name>
    <dbReference type="NCBI Taxonomy" id="43335"/>
    <lineage>
        <taxon>Eukaryota</taxon>
        <taxon>Viridiplantae</taxon>
        <taxon>Streptophyta</taxon>
        <taxon>Embryophyta</taxon>
        <taxon>Tracheophyta</taxon>
        <taxon>Spermatophyta</taxon>
        <taxon>Magnoliopsida</taxon>
        <taxon>eudicotyledons</taxon>
        <taxon>Gunneridae</taxon>
        <taxon>Pentapetalae</taxon>
        <taxon>rosids</taxon>
        <taxon>fabids</taxon>
        <taxon>Malpighiales</taxon>
        <taxon>Salicaceae</taxon>
        <taxon>Saliceae</taxon>
        <taxon>Populus</taxon>
    </lineage>
</organism>
<name>A0A4U5P5J1_POPAL</name>
<keyword evidence="1" id="KW-0812">Transmembrane</keyword>
<keyword evidence="1" id="KW-0472">Membrane</keyword>
<gene>
    <name evidence="2" type="ORF">D5086_0000227170</name>
</gene>
<evidence type="ECO:0000313" key="2">
    <source>
        <dbReference type="EMBL" id="TKR91070.1"/>
    </source>
</evidence>
<dbReference type="AlphaFoldDB" id="A0A4U5P5J1"/>
<dbReference type="EMBL" id="RCHU01000802">
    <property type="protein sequence ID" value="TKR91070.1"/>
    <property type="molecule type" value="Genomic_DNA"/>
</dbReference>
<feature type="transmembrane region" description="Helical" evidence="1">
    <location>
        <begin position="81"/>
        <end position="104"/>
    </location>
</feature>
<comment type="caution">
    <text evidence="2">The sequence shown here is derived from an EMBL/GenBank/DDBJ whole genome shotgun (WGS) entry which is preliminary data.</text>
</comment>
<reference evidence="2" key="1">
    <citation type="submission" date="2018-10" db="EMBL/GenBank/DDBJ databases">
        <title>Population genomic analysis revealed the cold adaptation of white poplar.</title>
        <authorList>
            <person name="Liu Y.-J."/>
        </authorList>
    </citation>
    <scope>NUCLEOTIDE SEQUENCE [LARGE SCALE GENOMIC DNA]</scope>
    <source>
        <strain evidence="2">PAL-ZL1</strain>
    </source>
</reference>
<protein>
    <submittedName>
        <fullName evidence="2">Uncharacterized protein</fullName>
    </submittedName>
</protein>